<evidence type="ECO:0000313" key="1">
    <source>
        <dbReference type="EMBL" id="KAG7362319.1"/>
    </source>
</evidence>
<keyword evidence="2" id="KW-1185">Reference proteome</keyword>
<dbReference type="Proteomes" id="UP000693970">
    <property type="component" value="Unassembled WGS sequence"/>
</dbReference>
<proteinExistence type="predicted"/>
<reference evidence="1" key="1">
    <citation type="journal article" date="2021" name="Sci. Rep.">
        <title>Diploid genomic architecture of Nitzschia inconspicua, an elite biomass production diatom.</title>
        <authorList>
            <person name="Oliver A."/>
            <person name="Podell S."/>
            <person name="Pinowska A."/>
            <person name="Traller J.C."/>
            <person name="Smith S.R."/>
            <person name="McClure R."/>
            <person name="Beliaev A."/>
            <person name="Bohutskyi P."/>
            <person name="Hill E.A."/>
            <person name="Rabines A."/>
            <person name="Zheng H."/>
            <person name="Allen L.Z."/>
            <person name="Kuo A."/>
            <person name="Grigoriev I.V."/>
            <person name="Allen A.E."/>
            <person name="Hazlebeck D."/>
            <person name="Allen E.E."/>
        </authorList>
    </citation>
    <scope>NUCLEOTIDE SEQUENCE</scope>
    <source>
        <strain evidence="1">Hildebrandi</strain>
    </source>
</reference>
<protein>
    <submittedName>
        <fullName evidence="1">Uncharacterized protein</fullName>
    </submittedName>
</protein>
<dbReference type="AlphaFoldDB" id="A0A9K3LIH0"/>
<evidence type="ECO:0000313" key="2">
    <source>
        <dbReference type="Proteomes" id="UP000693970"/>
    </source>
</evidence>
<comment type="caution">
    <text evidence="1">The sequence shown here is derived from an EMBL/GenBank/DDBJ whole genome shotgun (WGS) entry which is preliminary data.</text>
</comment>
<name>A0A9K3LIH0_9STRA</name>
<organism evidence="1 2">
    <name type="scientific">Nitzschia inconspicua</name>
    <dbReference type="NCBI Taxonomy" id="303405"/>
    <lineage>
        <taxon>Eukaryota</taxon>
        <taxon>Sar</taxon>
        <taxon>Stramenopiles</taxon>
        <taxon>Ochrophyta</taxon>
        <taxon>Bacillariophyta</taxon>
        <taxon>Bacillariophyceae</taxon>
        <taxon>Bacillariophycidae</taxon>
        <taxon>Bacillariales</taxon>
        <taxon>Bacillariaceae</taxon>
        <taxon>Nitzschia</taxon>
    </lineage>
</organism>
<gene>
    <name evidence="1" type="ORF">IV203_025203</name>
</gene>
<sequence length="99" mass="11616">MDLHIQHQPSMGRKAQTMAAIQYAAILQKWNTKDQLTYYYKQFQRAHPERAPSQYVPETFMLSETVEDIMEFQKKLESGGYKYPWVLKAVASIKEGESR</sequence>
<reference evidence="1" key="2">
    <citation type="submission" date="2021-04" db="EMBL/GenBank/DDBJ databases">
        <authorList>
            <person name="Podell S."/>
        </authorList>
    </citation>
    <scope>NUCLEOTIDE SEQUENCE</scope>
    <source>
        <strain evidence="1">Hildebrandi</strain>
    </source>
</reference>
<dbReference type="EMBL" id="JAGRRH010000011">
    <property type="protein sequence ID" value="KAG7362319.1"/>
    <property type="molecule type" value="Genomic_DNA"/>
</dbReference>
<accession>A0A9K3LIH0</accession>